<evidence type="ECO:0000313" key="8">
    <source>
        <dbReference type="EMBL" id="GGI06008.1"/>
    </source>
</evidence>
<feature type="transmembrane region" description="Helical" evidence="7">
    <location>
        <begin position="97"/>
        <end position="116"/>
    </location>
</feature>
<comment type="subcellular location">
    <subcellularLocation>
        <location evidence="1">Cell membrane</location>
        <topology evidence="1">Multi-pass membrane protein</topology>
    </subcellularLocation>
</comment>
<keyword evidence="9" id="KW-1185">Reference proteome</keyword>
<evidence type="ECO:0000256" key="7">
    <source>
        <dbReference type="SAM" id="Phobius"/>
    </source>
</evidence>
<proteinExistence type="inferred from homology"/>
<evidence type="ECO:0000256" key="5">
    <source>
        <dbReference type="ARBA" id="ARBA00022989"/>
    </source>
</evidence>
<keyword evidence="6 7" id="KW-0472">Membrane</keyword>
<dbReference type="PANTHER" id="PTHR30106:SF2">
    <property type="entry name" value="UPF0324 INNER MEMBRANE PROTEIN YEIH"/>
    <property type="match status" value="1"/>
</dbReference>
<feature type="transmembrane region" description="Helical" evidence="7">
    <location>
        <begin position="229"/>
        <end position="255"/>
    </location>
</feature>
<dbReference type="RefSeq" id="WP_188522490.1">
    <property type="nucleotide sequence ID" value="NZ_BMDG01000003.1"/>
</dbReference>
<dbReference type="EMBL" id="BMDG01000003">
    <property type="protein sequence ID" value="GGI06008.1"/>
    <property type="molecule type" value="Genomic_DNA"/>
</dbReference>
<keyword evidence="4 7" id="KW-0812">Transmembrane</keyword>
<feature type="transmembrane region" description="Helical" evidence="7">
    <location>
        <begin position="358"/>
        <end position="381"/>
    </location>
</feature>
<reference evidence="9" key="1">
    <citation type="journal article" date="2019" name="Int. J. Syst. Evol. Microbiol.">
        <title>The Global Catalogue of Microorganisms (GCM) 10K type strain sequencing project: providing services to taxonomists for standard genome sequencing and annotation.</title>
        <authorList>
            <consortium name="The Broad Institute Genomics Platform"/>
            <consortium name="The Broad Institute Genome Sequencing Center for Infectious Disease"/>
            <person name="Wu L."/>
            <person name="Ma J."/>
        </authorList>
    </citation>
    <scope>NUCLEOTIDE SEQUENCE [LARGE SCALE GENOMIC DNA]</scope>
    <source>
        <strain evidence="9">CCM 8653</strain>
    </source>
</reference>
<name>A0ABQ2B5W8_9MICO</name>
<feature type="transmembrane region" description="Helical" evidence="7">
    <location>
        <begin position="326"/>
        <end position="346"/>
    </location>
</feature>
<gene>
    <name evidence="8" type="ORF">GCM10007368_09000</name>
</gene>
<feature type="transmembrane region" description="Helical" evidence="7">
    <location>
        <begin position="261"/>
        <end position="279"/>
    </location>
</feature>
<evidence type="ECO:0000256" key="1">
    <source>
        <dbReference type="ARBA" id="ARBA00004651"/>
    </source>
</evidence>
<sequence>MTTTPPTAPPHHPPHTGAATRRTAVARLLPGLALAAAATAVLLAGSRLLGPVTGGALSPLVLALVAGAVVGSVLGRLVGNGGTAALVGARIAPGTEWTARTVLRAGVVLLGLQLAIPDVLALGWRGIAVVVVTVAGTFAAILALGRLLKVPHRTTLLVATGFSICGAAAVSAMTSVLERDPRSGPGAPARLRDDVAAALALVTVYGTVAIVALPLLAGALGLTDHQAGLWIGASVQEVAQVVAAAGTVSAAALATATVTKLARVVLLAPIVAGTGAVLARRSTRGAAEDGRGTGSRAAPVPGFVLGFLAAVLVRSTGVLPEAVTDAATQVTTVLFVAAMFALGMGVDVPRLARTARRPLLLGALGAVAVTGIGLAAVLLLAP</sequence>
<dbReference type="Pfam" id="PF03601">
    <property type="entry name" value="Cons_hypoth698"/>
    <property type="match status" value="1"/>
</dbReference>
<feature type="transmembrane region" description="Helical" evidence="7">
    <location>
        <begin position="56"/>
        <end position="77"/>
    </location>
</feature>
<organism evidence="8 9">
    <name type="scientific">Isoptericola cucumis</name>
    <dbReference type="NCBI Taxonomy" id="1776856"/>
    <lineage>
        <taxon>Bacteria</taxon>
        <taxon>Bacillati</taxon>
        <taxon>Actinomycetota</taxon>
        <taxon>Actinomycetes</taxon>
        <taxon>Micrococcales</taxon>
        <taxon>Promicromonosporaceae</taxon>
        <taxon>Isoptericola</taxon>
    </lineage>
</organism>
<comment type="similarity">
    <text evidence="2">Belongs to the UPF0324 family.</text>
</comment>
<accession>A0ABQ2B5W8</accession>
<feature type="transmembrane region" description="Helical" evidence="7">
    <location>
        <begin position="197"/>
        <end position="222"/>
    </location>
</feature>
<feature type="transmembrane region" description="Helical" evidence="7">
    <location>
        <begin position="300"/>
        <end position="320"/>
    </location>
</feature>
<feature type="transmembrane region" description="Helical" evidence="7">
    <location>
        <begin position="122"/>
        <end position="144"/>
    </location>
</feature>
<feature type="transmembrane region" description="Helical" evidence="7">
    <location>
        <begin position="28"/>
        <end position="50"/>
    </location>
</feature>
<keyword evidence="3" id="KW-1003">Cell membrane</keyword>
<evidence type="ECO:0000256" key="2">
    <source>
        <dbReference type="ARBA" id="ARBA00007977"/>
    </source>
</evidence>
<dbReference type="Proteomes" id="UP000632535">
    <property type="component" value="Unassembled WGS sequence"/>
</dbReference>
<evidence type="ECO:0000256" key="4">
    <source>
        <dbReference type="ARBA" id="ARBA00022692"/>
    </source>
</evidence>
<evidence type="ECO:0000256" key="3">
    <source>
        <dbReference type="ARBA" id="ARBA00022475"/>
    </source>
</evidence>
<keyword evidence="5 7" id="KW-1133">Transmembrane helix</keyword>
<comment type="caution">
    <text evidence="8">The sequence shown here is derived from an EMBL/GenBank/DDBJ whole genome shotgun (WGS) entry which is preliminary data.</text>
</comment>
<feature type="transmembrane region" description="Helical" evidence="7">
    <location>
        <begin position="156"/>
        <end position="177"/>
    </location>
</feature>
<protein>
    <recommendedName>
        <fullName evidence="10">Sulfate exporter family transporter</fullName>
    </recommendedName>
</protein>
<evidence type="ECO:0008006" key="10">
    <source>
        <dbReference type="Google" id="ProtNLM"/>
    </source>
</evidence>
<dbReference type="InterPro" id="IPR018383">
    <property type="entry name" value="UPF0324_pro"/>
</dbReference>
<dbReference type="PANTHER" id="PTHR30106">
    <property type="entry name" value="INNER MEMBRANE PROTEIN YEIH-RELATED"/>
    <property type="match status" value="1"/>
</dbReference>
<evidence type="ECO:0000256" key="6">
    <source>
        <dbReference type="ARBA" id="ARBA00023136"/>
    </source>
</evidence>
<evidence type="ECO:0000313" key="9">
    <source>
        <dbReference type="Proteomes" id="UP000632535"/>
    </source>
</evidence>